<comment type="subcellular location">
    <subcellularLocation>
        <location evidence="1 7">Cell membrane</location>
        <topology evidence="1 7">Multi-pass membrane protein</topology>
    </subcellularLocation>
</comment>
<name>A0A9D1HKF7_9FIRM</name>
<keyword evidence="3" id="KW-1003">Cell membrane</keyword>
<evidence type="ECO:0000313" key="10">
    <source>
        <dbReference type="Proteomes" id="UP000824124"/>
    </source>
</evidence>
<feature type="transmembrane region" description="Helical" evidence="7">
    <location>
        <begin position="245"/>
        <end position="263"/>
    </location>
</feature>
<dbReference type="SUPFAM" id="SSF161098">
    <property type="entry name" value="MetI-like"/>
    <property type="match status" value="1"/>
</dbReference>
<dbReference type="NCBIfam" id="NF045474">
    <property type="entry name" value="Opp2C"/>
    <property type="match status" value="1"/>
</dbReference>
<gene>
    <name evidence="9" type="ORF">IAB00_01755</name>
</gene>
<evidence type="ECO:0000256" key="5">
    <source>
        <dbReference type="ARBA" id="ARBA00022989"/>
    </source>
</evidence>
<dbReference type="PANTHER" id="PTHR43386:SF25">
    <property type="entry name" value="PEPTIDE ABC TRANSPORTER PERMEASE PROTEIN"/>
    <property type="match status" value="1"/>
</dbReference>
<dbReference type="Proteomes" id="UP000824124">
    <property type="component" value="Unassembled WGS sequence"/>
</dbReference>
<evidence type="ECO:0000256" key="1">
    <source>
        <dbReference type="ARBA" id="ARBA00004651"/>
    </source>
</evidence>
<dbReference type="InterPro" id="IPR050366">
    <property type="entry name" value="BP-dependent_transpt_permease"/>
</dbReference>
<dbReference type="PROSITE" id="PS50928">
    <property type="entry name" value="ABC_TM1"/>
    <property type="match status" value="1"/>
</dbReference>
<evidence type="ECO:0000256" key="4">
    <source>
        <dbReference type="ARBA" id="ARBA00022692"/>
    </source>
</evidence>
<reference evidence="9" key="2">
    <citation type="journal article" date="2021" name="PeerJ">
        <title>Extensive microbial diversity within the chicken gut microbiome revealed by metagenomics and culture.</title>
        <authorList>
            <person name="Gilroy R."/>
            <person name="Ravi A."/>
            <person name="Getino M."/>
            <person name="Pursley I."/>
            <person name="Horton D.L."/>
            <person name="Alikhan N.F."/>
            <person name="Baker D."/>
            <person name="Gharbi K."/>
            <person name="Hall N."/>
            <person name="Watson M."/>
            <person name="Adriaenssens E.M."/>
            <person name="Foster-Nyarko E."/>
            <person name="Jarju S."/>
            <person name="Secka A."/>
            <person name="Antonio M."/>
            <person name="Oren A."/>
            <person name="Chaudhuri R.R."/>
            <person name="La Ragione R."/>
            <person name="Hildebrand F."/>
            <person name="Pallen M.J."/>
        </authorList>
    </citation>
    <scope>NUCLEOTIDE SEQUENCE</scope>
    <source>
        <strain evidence="9">2830</strain>
    </source>
</reference>
<evidence type="ECO:0000259" key="8">
    <source>
        <dbReference type="PROSITE" id="PS50928"/>
    </source>
</evidence>
<dbReference type="InterPro" id="IPR035906">
    <property type="entry name" value="MetI-like_sf"/>
</dbReference>
<organism evidence="9 10">
    <name type="scientific">Candidatus Avidehalobacter gallistercoris</name>
    <dbReference type="NCBI Taxonomy" id="2840694"/>
    <lineage>
        <taxon>Bacteria</taxon>
        <taxon>Bacillati</taxon>
        <taxon>Bacillota</taxon>
        <taxon>Clostridia</taxon>
        <taxon>Eubacteriales</taxon>
        <taxon>Peptococcaceae</taxon>
        <taxon>Peptococcaceae incertae sedis</taxon>
        <taxon>Candidatus Avidehalobacter</taxon>
    </lineage>
</organism>
<dbReference type="Pfam" id="PF00528">
    <property type="entry name" value="BPD_transp_1"/>
    <property type="match status" value="1"/>
</dbReference>
<evidence type="ECO:0000256" key="3">
    <source>
        <dbReference type="ARBA" id="ARBA00022475"/>
    </source>
</evidence>
<dbReference type="AlphaFoldDB" id="A0A9D1HKF7"/>
<dbReference type="GO" id="GO:0005886">
    <property type="term" value="C:plasma membrane"/>
    <property type="evidence" value="ECO:0007669"/>
    <property type="project" value="UniProtKB-SubCell"/>
</dbReference>
<dbReference type="EMBL" id="DVMH01000012">
    <property type="protein sequence ID" value="HIU09971.1"/>
    <property type="molecule type" value="Genomic_DNA"/>
</dbReference>
<sequence length="275" mass="29496">MRILQFWGAHKAFCVFSLLALLVVGVAVFAPVITGGVSPTESVLSDALQPPSDDHIFGTDKFGRDIFTRVIYGARTSLTAAFAVVALIFLIGSVLGTLAGYFGGWVDAVIMRFADMMVSFPGIVLAMAIAGIMGGSVRNAVIAIALVSWTKYARLARSLVMKIRHRDYVAAAVVTGSTTPYILLRYMFPNVVPTLVITGATDIGGMMLELAGLSFLGCGAKAPAPEWGLMLNEGRQFIQSAPWTMIYPGLAIFIVVVIFNLLGDSLRDILDPRDE</sequence>
<evidence type="ECO:0000313" key="9">
    <source>
        <dbReference type="EMBL" id="HIU09971.1"/>
    </source>
</evidence>
<feature type="transmembrane region" description="Helical" evidence="7">
    <location>
        <begin position="78"/>
        <end position="101"/>
    </location>
</feature>
<dbReference type="GO" id="GO:0055085">
    <property type="term" value="P:transmembrane transport"/>
    <property type="evidence" value="ECO:0007669"/>
    <property type="project" value="InterPro"/>
</dbReference>
<feature type="transmembrane region" description="Helical" evidence="7">
    <location>
        <begin position="12"/>
        <end position="33"/>
    </location>
</feature>
<evidence type="ECO:0000256" key="6">
    <source>
        <dbReference type="ARBA" id="ARBA00023136"/>
    </source>
</evidence>
<proteinExistence type="inferred from homology"/>
<feature type="transmembrane region" description="Helical" evidence="7">
    <location>
        <begin position="168"/>
        <end position="188"/>
    </location>
</feature>
<comment type="similarity">
    <text evidence="7">Belongs to the binding-protein-dependent transport system permease family.</text>
</comment>
<comment type="caution">
    <text evidence="9">The sequence shown here is derived from an EMBL/GenBank/DDBJ whole genome shotgun (WGS) entry which is preliminary data.</text>
</comment>
<dbReference type="InterPro" id="IPR000515">
    <property type="entry name" value="MetI-like"/>
</dbReference>
<dbReference type="CDD" id="cd06261">
    <property type="entry name" value="TM_PBP2"/>
    <property type="match status" value="1"/>
</dbReference>
<keyword evidence="5 7" id="KW-1133">Transmembrane helix</keyword>
<dbReference type="Gene3D" id="1.10.3720.10">
    <property type="entry name" value="MetI-like"/>
    <property type="match status" value="1"/>
</dbReference>
<accession>A0A9D1HKF7</accession>
<keyword evidence="2 7" id="KW-0813">Transport</keyword>
<evidence type="ECO:0000256" key="7">
    <source>
        <dbReference type="RuleBase" id="RU363032"/>
    </source>
</evidence>
<evidence type="ECO:0000256" key="2">
    <source>
        <dbReference type="ARBA" id="ARBA00022448"/>
    </source>
</evidence>
<dbReference type="PANTHER" id="PTHR43386">
    <property type="entry name" value="OLIGOPEPTIDE TRANSPORT SYSTEM PERMEASE PROTEIN APPC"/>
    <property type="match status" value="1"/>
</dbReference>
<keyword evidence="4 7" id="KW-0812">Transmembrane</keyword>
<reference evidence="9" key="1">
    <citation type="submission" date="2020-10" db="EMBL/GenBank/DDBJ databases">
        <authorList>
            <person name="Gilroy R."/>
        </authorList>
    </citation>
    <scope>NUCLEOTIDE SEQUENCE</scope>
    <source>
        <strain evidence="9">2830</strain>
    </source>
</reference>
<dbReference type="InterPro" id="IPR053385">
    <property type="entry name" value="ABC_transport_permease"/>
</dbReference>
<keyword evidence="6 7" id="KW-0472">Membrane</keyword>
<protein>
    <submittedName>
        <fullName evidence="9">ABC transporter permease</fullName>
    </submittedName>
</protein>
<feature type="domain" description="ABC transmembrane type-1" evidence="8">
    <location>
        <begin position="74"/>
        <end position="263"/>
    </location>
</feature>